<keyword evidence="2" id="KW-1185">Reference proteome</keyword>
<evidence type="ECO:0000313" key="1">
    <source>
        <dbReference type="EMBL" id="MQL97133.1"/>
    </source>
</evidence>
<name>A0A843VYB8_COLES</name>
<protein>
    <submittedName>
        <fullName evidence="1">Uncharacterized protein</fullName>
    </submittedName>
</protein>
<gene>
    <name evidence="1" type="ORF">Taro_029826</name>
</gene>
<dbReference type="AlphaFoldDB" id="A0A843VYB8"/>
<reference evidence="1" key="1">
    <citation type="submission" date="2017-07" db="EMBL/GenBank/DDBJ databases">
        <title>Taro Niue Genome Assembly and Annotation.</title>
        <authorList>
            <person name="Atibalentja N."/>
            <person name="Keating K."/>
            <person name="Fields C.J."/>
        </authorList>
    </citation>
    <scope>NUCLEOTIDE SEQUENCE</scope>
    <source>
        <strain evidence="1">Niue_2</strain>
        <tissue evidence="1">Leaf</tissue>
    </source>
</reference>
<sequence>MSSFYSRELYTITVFPRPSSTRGTTYPFSTHFLLTWTTSSSGILSTGPETPCQGLRKSSWLWRTSIADKLVVPLNPDQYDPNGLSEISLILRSRRTTWLVYTARLVGGGDFFYQIAGIRPGVVQLLLSWFNIVLRLYPYLMYYLVLSSVHVHSTISSIHLVLS</sequence>
<accession>A0A843VYB8</accession>
<proteinExistence type="predicted"/>
<dbReference type="Proteomes" id="UP000652761">
    <property type="component" value="Unassembled WGS sequence"/>
</dbReference>
<organism evidence="1 2">
    <name type="scientific">Colocasia esculenta</name>
    <name type="common">Wild taro</name>
    <name type="synonym">Arum esculentum</name>
    <dbReference type="NCBI Taxonomy" id="4460"/>
    <lineage>
        <taxon>Eukaryota</taxon>
        <taxon>Viridiplantae</taxon>
        <taxon>Streptophyta</taxon>
        <taxon>Embryophyta</taxon>
        <taxon>Tracheophyta</taxon>
        <taxon>Spermatophyta</taxon>
        <taxon>Magnoliopsida</taxon>
        <taxon>Liliopsida</taxon>
        <taxon>Araceae</taxon>
        <taxon>Aroideae</taxon>
        <taxon>Colocasieae</taxon>
        <taxon>Colocasia</taxon>
    </lineage>
</organism>
<dbReference type="EMBL" id="NMUH01002006">
    <property type="protein sequence ID" value="MQL97133.1"/>
    <property type="molecule type" value="Genomic_DNA"/>
</dbReference>
<comment type="caution">
    <text evidence="1">The sequence shown here is derived from an EMBL/GenBank/DDBJ whole genome shotgun (WGS) entry which is preliminary data.</text>
</comment>
<evidence type="ECO:0000313" key="2">
    <source>
        <dbReference type="Proteomes" id="UP000652761"/>
    </source>
</evidence>